<feature type="domain" description="Riboflavin kinase" evidence="16">
    <location>
        <begin position="188"/>
        <end position="313"/>
    </location>
</feature>
<dbReference type="AlphaFoldDB" id="A0A3P4B6H5"/>
<dbReference type="InterPro" id="IPR015865">
    <property type="entry name" value="Riboflavin_kinase_bac/euk"/>
</dbReference>
<organism evidence="17 18">
    <name type="scientific">Pigmentiphaga humi</name>
    <dbReference type="NCBI Taxonomy" id="2478468"/>
    <lineage>
        <taxon>Bacteria</taxon>
        <taxon>Pseudomonadati</taxon>
        <taxon>Pseudomonadota</taxon>
        <taxon>Betaproteobacteria</taxon>
        <taxon>Burkholderiales</taxon>
        <taxon>Alcaligenaceae</taxon>
        <taxon>Pigmentiphaga</taxon>
    </lineage>
</organism>
<dbReference type="NCBIfam" id="NF004163">
    <property type="entry name" value="PRK05627.1-6"/>
    <property type="match status" value="1"/>
</dbReference>
<keyword evidence="10 15" id="KW-0274">FAD</keyword>
<protein>
    <recommendedName>
        <fullName evidence="15">Riboflavin biosynthesis protein</fullName>
    </recommendedName>
    <domain>
        <recommendedName>
            <fullName evidence="15">Riboflavin kinase</fullName>
            <ecNumber evidence="15">2.7.1.26</ecNumber>
        </recommendedName>
        <alternativeName>
            <fullName evidence="15">Flavokinase</fullName>
        </alternativeName>
    </domain>
    <domain>
        <recommendedName>
            <fullName evidence="15">FMN adenylyltransferase</fullName>
            <ecNumber evidence="15">2.7.7.2</ecNumber>
        </recommendedName>
        <alternativeName>
            <fullName evidence="15">FAD pyrophosphorylase</fullName>
        </alternativeName>
        <alternativeName>
            <fullName evidence="15">FAD synthase</fullName>
        </alternativeName>
    </domain>
</protein>
<keyword evidence="11 15" id="KW-0067">ATP-binding</keyword>
<dbReference type="GO" id="GO:0009231">
    <property type="term" value="P:riboflavin biosynthetic process"/>
    <property type="evidence" value="ECO:0007669"/>
    <property type="project" value="InterPro"/>
</dbReference>
<dbReference type="PIRSF" id="PIRSF004491">
    <property type="entry name" value="FAD_Synth"/>
    <property type="match status" value="1"/>
</dbReference>
<dbReference type="GO" id="GO:0006747">
    <property type="term" value="P:FAD biosynthetic process"/>
    <property type="evidence" value="ECO:0007669"/>
    <property type="project" value="UniProtKB-UniRule"/>
</dbReference>
<keyword evidence="5 15" id="KW-0288">FMN</keyword>
<dbReference type="UniPathway" id="UPA00277">
    <property type="reaction ID" value="UER00407"/>
</dbReference>
<dbReference type="NCBIfam" id="NF004159">
    <property type="entry name" value="PRK05627.1-2"/>
    <property type="match status" value="1"/>
</dbReference>
<reference evidence="17 18" key="1">
    <citation type="submission" date="2018-10" db="EMBL/GenBank/DDBJ databases">
        <authorList>
            <person name="Criscuolo A."/>
        </authorList>
    </citation>
    <scope>NUCLEOTIDE SEQUENCE [LARGE SCALE GENOMIC DNA]</scope>
    <source>
        <strain evidence="17">DnA1</strain>
    </source>
</reference>
<keyword evidence="18" id="KW-1185">Reference proteome</keyword>
<keyword evidence="12" id="KW-0511">Multifunctional enzyme</keyword>
<dbReference type="UniPathway" id="UPA00276">
    <property type="reaction ID" value="UER00406"/>
</dbReference>
<dbReference type="InterPro" id="IPR023468">
    <property type="entry name" value="Riboflavin_kinase"/>
</dbReference>
<dbReference type="FunFam" id="3.40.50.620:FF:000021">
    <property type="entry name" value="Riboflavin biosynthesis protein"/>
    <property type="match status" value="1"/>
</dbReference>
<dbReference type="InterPro" id="IPR023465">
    <property type="entry name" value="Riboflavin_kinase_dom_sf"/>
</dbReference>
<evidence type="ECO:0000256" key="7">
    <source>
        <dbReference type="ARBA" id="ARBA00022695"/>
    </source>
</evidence>
<dbReference type="NCBIfam" id="NF004160">
    <property type="entry name" value="PRK05627.1-3"/>
    <property type="match status" value="1"/>
</dbReference>
<evidence type="ECO:0000256" key="13">
    <source>
        <dbReference type="ARBA" id="ARBA00047880"/>
    </source>
</evidence>
<evidence type="ECO:0000256" key="4">
    <source>
        <dbReference type="ARBA" id="ARBA00022630"/>
    </source>
</evidence>
<dbReference type="EMBL" id="UWPJ01000026">
    <property type="protein sequence ID" value="VCU71268.1"/>
    <property type="molecule type" value="Genomic_DNA"/>
</dbReference>
<dbReference type="SUPFAM" id="SSF52374">
    <property type="entry name" value="Nucleotidylyl transferase"/>
    <property type="match status" value="1"/>
</dbReference>
<dbReference type="CDD" id="cd02064">
    <property type="entry name" value="FAD_synthetase_N"/>
    <property type="match status" value="1"/>
</dbReference>
<gene>
    <name evidence="17" type="primary">ribF</name>
    <name evidence="17" type="ORF">PIGHUM_03349</name>
</gene>
<dbReference type="EC" id="2.7.7.2" evidence="15"/>
<name>A0A3P4B6H5_9BURK</name>
<comment type="pathway">
    <text evidence="3 15">Cofactor biosynthesis; FMN biosynthesis; FMN from riboflavin (ATP route): step 1/1.</text>
</comment>
<evidence type="ECO:0000256" key="5">
    <source>
        <dbReference type="ARBA" id="ARBA00022643"/>
    </source>
</evidence>
<evidence type="ECO:0000259" key="16">
    <source>
        <dbReference type="SMART" id="SM00904"/>
    </source>
</evidence>
<evidence type="ECO:0000256" key="11">
    <source>
        <dbReference type="ARBA" id="ARBA00022840"/>
    </source>
</evidence>
<dbReference type="GO" id="GO:0009398">
    <property type="term" value="P:FMN biosynthetic process"/>
    <property type="evidence" value="ECO:0007669"/>
    <property type="project" value="UniProtKB-UniRule"/>
</dbReference>
<dbReference type="GO" id="GO:0005524">
    <property type="term" value="F:ATP binding"/>
    <property type="evidence" value="ECO:0007669"/>
    <property type="project" value="UniProtKB-UniRule"/>
</dbReference>
<dbReference type="InterPro" id="IPR015864">
    <property type="entry name" value="FAD_synthase"/>
</dbReference>
<proteinExistence type="inferred from homology"/>
<keyword evidence="8 15" id="KW-0547">Nucleotide-binding</keyword>
<dbReference type="Pfam" id="PF01687">
    <property type="entry name" value="Flavokinase"/>
    <property type="match status" value="1"/>
</dbReference>
<keyword evidence="6 15" id="KW-0808">Transferase</keyword>
<comment type="catalytic activity">
    <reaction evidence="14 15">
        <text>FMN + ATP + H(+) = FAD + diphosphate</text>
        <dbReference type="Rhea" id="RHEA:17237"/>
        <dbReference type="ChEBI" id="CHEBI:15378"/>
        <dbReference type="ChEBI" id="CHEBI:30616"/>
        <dbReference type="ChEBI" id="CHEBI:33019"/>
        <dbReference type="ChEBI" id="CHEBI:57692"/>
        <dbReference type="ChEBI" id="CHEBI:58210"/>
        <dbReference type="EC" id="2.7.7.2"/>
    </reaction>
</comment>
<comment type="function">
    <text evidence="1">Catalyzes the phosphorylation of riboflavin to FMN followed by the adenylation of FMN to FAD.</text>
</comment>
<keyword evidence="9 15" id="KW-0418">Kinase</keyword>
<evidence type="ECO:0000256" key="8">
    <source>
        <dbReference type="ARBA" id="ARBA00022741"/>
    </source>
</evidence>
<dbReference type="EC" id="2.7.1.26" evidence="15"/>
<keyword evidence="7 15" id="KW-0548">Nucleotidyltransferase</keyword>
<evidence type="ECO:0000256" key="12">
    <source>
        <dbReference type="ARBA" id="ARBA00023268"/>
    </source>
</evidence>
<dbReference type="InterPro" id="IPR002606">
    <property type="entry name" value="Riboflavin_kinase_bac"/>
</dbReference>
<evidence type="ECO:0000256" key="10">
    <source>
        <dbReference type="ARBA" id="ARBA00022827"/>
    </source>
</evidence>
<dbReference type="NCBIfam" id="TIGR00083">
    <property type="entry name" value="ribF"/>
    <property type="match status" value="1"/>
</dbReference>
<evidence type="ECO:0000313" key="17">
    <source>
        <dbReference type="EMBL" id="VCU71268.1"/>
    </source>
</evidence>
<dbReference type="Gene3D" id="2.40.30.30">
    <property type="entry name" value="Riboflavin kinase-like"/>
    <property type="match status" value="1"/>
</dbReference>
<dbReference type="PANTHER" id="PTHR22749:SF6">
    <property type="entry name" value="RIBOFLAVIN KINASE"/>
    <property type="match status" value="1"/>
</dbReference>
<comment type="catalytic activity">
    <reaction evidence="13 15">
        <text>riboflavin + ATP = FMN + ADP + H(+)</text>
        <dbReference type="Rhea" id="RHEA:14357"/>
        <dbReference type="ChEBI" id="CHEBI:15378"/>
        <dbReference type="ChEBI" id="CHEBI:30616"/>
        <dbReference type="ChEBI" id="CHEBI:57986"/>
        <dbReference type="ChEBI" id="CHEBI:58210"/>
        <dbReference type="ChEBI" id="CHEBI:456216"/>
        <dbReference type="EC" id="2.7.1.26"/>
    </reaction>
</comment>
<dbReference type="GO" id="GO:0008531">
    <property type="term" value="F:riboflavin kinase activity"/>
    <property type="evidence" value="ECO:0007669"/>
    <property type="project" value="UniProtKB-UniRule"/>
</dbReference>
<dbReference type="SUPFAM" id="SSF82114">
    <property type="entry name" value="Riboflavin kinase-like"/>
    <property type="match status" value="1"/>
</dbReference>
<accession>A0A3P4B6H5</accession>
<comment type="pathway">
    <text evidence="2 15">Cofactor biosynthesis; FAD biosynthesis; FAD from FMN: step 1/1.</text>
</comment>
<dbReference type="InterPro" id="IPR014729">
    <property type="entry name" value="Rossmann-like_a/b/a_fold"/>
</dbReference>
<evidence type="ECO:0000256" key="6">
    <source>
        <dbReference type="ARBA" id="ARBA00022679"/>
    </source>
</evidence>
<comment type="similarity">
    <text evidence="15">Belongs to the ribF family.</text>
</comment>
<dbReference type="PANTHER" id="PTHR22749">
    <property type="entry name" value="RIBOFLAVIN KINASE/FMN ADENYLYLTRANSFERASE"/>
    <property type="match status" value="1"/>
</dbReference>
<evidence type="ECO:0000313" key="18">
    <source>
        <dbReference type="Proteomes" id="UP000277294"/>
    </source>
</evidence>
<dbReference type="SMART" id="SM00904">
    <property type="entry name" value="Flavokinase"/>
    <property type="match status" value="1"/>
</dbReference>
<evidence type="ECO:0000256" key="2">
    <source>
        <dbReference type="ARBA" id="ARBA00004726"/>
    </source>
</evidence>
<dbReference type="Proteomes" id="UP000277294">
    <property type="component" value="Unassembled WGS sequence"/>
</dbReference>
<dbReference type="Pfam" id="PF06574">
    <property type="entry name" value="FAD_syn"/>
    <property type="match status" value="1"/>
</dbReference>
<evidence type="ECO:0000256" key="15">
    <source>
        <dbReference type="PIRNR" id="PIRNR004491"/>
    </source>
</evidence>
<evidence type="ECO:0000256" key="9">
    <source>
        <dbReference type="ARBA" id="ARBA00022777"/>
    </source>
</evidence>
<evidence type="ECO:0000256" key="3">
    <source>
        <dbReference type="ARBA" id="ARBA00005201"/>
    </source>
</evidence>
<dbReference type="Gene3D" id="3.40.50.620">
    <property type="entry name" value="HUPs"/>
    <property type="match status" value="1"/>
</dbReference>
<dbReference type="GO" id="GO:0003919">
    <property type="term" value="F:FMN adenylyltransferase activity"/>
    <property type="evidence" value="ECO:0007669"/>
    <property type="project" value="UniProtKB-UniRule"/>
</dbReference>
<keyword evidence="4 15" id="KW-0285">Flavoprotein</keyword>
<sequence length="317" mass="35183">MAHIMHGLPPPELRRPCALAIGNFDGVHRGHQAILARVRNVAAERGLVPTVMTFEPHPREFFAELHKRPELAPTRIAGLRDELCALARHGMQHVVVERFNQRLASMPAQEFIDKLLLEGLHVRWLLVGDDFRFGAQRAGDIELLRANAARHGFEVESMDTVSDNGQRVSSSAIRTALAVGELDRAAELLGHPYSVSGHVIHGQKLGRTLGFPTLNLRVSRRCPALSGIFVVQVRGLADQALPGVASLGVRPTVDDSGRVLLEVHMFDFSDNAYGKLVQVEFLKKLRDEEKFVDLPTLQAAIEDDARQARNFFYPPAR</sequence>
<evidence type="ECO:0000256" key="1">
    <source>
        <dbReference type="ARBA" id="ARBA00002121"/>
    </source>
</evidence>
<evidence type="ECO:0000256" key="14">
    <source>
        <dbReference type="ARBA" id="ARBA00049494"/>
    </source>
</evidence>